<sequence>MAEVQGLGLQGEAFNALGKVLFGMLADGDDRIEYSASMTAPVTSSDVMIFNATGQFETPDGRVNSSEEPDELYDALKALRAACYRPGTGTWFSIRVVVLATGAGTAEYNYDNEPDFGLGGIDPICYVTDQDRFPRDEDKQPEWLKLRLAEGRAGIAARGQ</sequence>
<gene>
    <name evidence="1" type="ORF">BJ997_004098</name>
</gene>
<organism evidence="1 2">
    <name type="scientific">Cryobacterium roopkundense</name>
    <dbReference type="NCBI Taxonomy" id="1001240"/>
    <lineage>
        <taxon>Bacteria</taxon>
        <taxon>Bacillati</taxon>
        <taxon>Actinomycetota</taxon>
        <taxon>Actinomycetes</taxon>
        <taxon>Micrococcales</taxon>
        <taxon>Microbacteriaceae</taxon>
        <taxon>Cryobacterium</taxon>
    </lineage>
</organism>
<dbReference type="OrthoDB" id="6957847at2"/>
<dbReference type="RefSeq" id="WP_152602349.1">
    <property type="nucleotide sequence ID" value="NZ_JACHBQ010000001.1"/>
</dbReference>
<comment type="caution">
    <text evidence="1">The sequence shown here is derived from an EMBL/GenBank/DDBJ whole genome shotgun (WGS) entry which is preliminary data.</text>
</comment>
<accession>A0A7W9A0W5</accession>
<name>A0A7W9A0W5_9MICO</name>
<dbReference type="EMBL" id="JACHBQ010000001">
    <property type="protein sequence ID" value="MBB5643550.1"/>
    <property type="molecule type" value="Genomic_DNA"/>
</dbReference>
<evidence type="ECO:0000313" key="1">
    <source>
        <dbReference type="EMBL" id="MBB5643550.1"/>
    </source>
</evidence>
<dbReference type="Proteomes" id="UP000561726">
    <property type="component" value="Unassembled WGS sequence"/>
</dbReference>
<dbReference type="AlphaFoldDB" id="A0A7W9A0W5"/>
<protein>
    <submittedName>
        <fullName evidence="1">Uncharacterized protein</fullName>
    </submittedName>
</protein>
<proteinExistence type="predicted"/>
<reference evidence="1 2" key="1">
    <citation type="submission" date="2020-08" db="EMBL/GenBank/DDBJ databases">
        <title>Sequencing the genomes of 1000 actinobacteria strains.</title>
        <authorList>
            <person name="Klenk H.-P."/>
        </authorList>
    </citation>
    <scope>NUCLEOTIDE SEQUENCE [LARGE SCALE GENOMIC DNA]</scope>
    <source>
        <strain evidence="1 2">DSM 21065</strain>
    </source>
</reference>
<evidence type="ECO:0000313" key="2">
    <source>
        <dbReference type="Proteomes" id="UP000561726"/>
    </source>
</evidence>
<dbReference type="SUPFAM" id="SSF160424">
    <property type="entry name" value="BH3703-like"/>
    <property type="match status" value="1"/>
</dbReference>
<dbReference type="InterPro" id="IPR036170">
    <property type="entry name" value="YezG-like_sf"/>
</dbReference>